<evidence type="ECO:0000313" key="2">
    <source>
        <dbReference type="Proteomes" id="UP000195607"/>
    </source>
</evidence>
<dbReference type="RefSeq" id="WP_148690171.1">
    <property type="nucleotide sequence ID" value="NZ_LT671858.1"/>
</dbReference>
<accession>A0A1N5WFX0</accession>
<name>A0A1N5WFX0_9ARCH</name>
<gene>
    <name evidence="1" type="ORF">CSP5_1814</name>
</gene>
<dbReference type="EMBL" id="LT671858">
    <property type="protein sequence ID" value="SIM84202.1"/>
    <property type="molecule type" value="Genomic_DNA"/>
</dbReference>
<organism evidence="1 2">
    <name type="scientific">Cuniculiplasma divulgatum</name>
    <dbReference type="NCBI Taxonomy" id="1673428"/>
    <lineage>
        <taxon>Archaea</taxon>
        <taxon>Methanobacteriati</taxon>
        <taxon>Thermoplasmatota</taxon>
        <taxon>Thermoplasmata</taxon>
        <taxon>Thermoplasmatales</taxon>
        <taxon>Cuniculiplasmataceae</taxon>
        <taxon>Cuniculiplasma</taxon>
    </lineage>
</organism>
<dbReference type="GeneID" id="41589055"/>
<evidence type="ECO:0000313" key="1">
    <source>
        <dbReference type="EMBL" id="SIM84202.1"/>
    </source>
</evidence>
<sequence>MAMIEEAKLDEKGRINIGQESRTLYGDRFYVIKLSGEILLIPKPKDPVTELRKWGKKLGLGKQTARDTRMLAVDEANKEVEERTNRRQKDMR</sequence>
<dbReference type="Proteomes" id="UP000195607">
    <property type="component" value="Chromosome I"/>
</dbReference>
<dbReference type="AlphaFoldDB" id="A0A1N5WFX0"/>
<reference evidence="1 2" key="1">
    <citation type="submission" date="2016-04" db="EMBL/GenBank/DDBJ databases">
        <authorList>
            <person name="Evans L.H."/>
            <person name="Alamgir A."/>
            <person name="Owens N."/>
            <person name="Weber N.D."/>
            <person name="Virtaneva K."/>
            <person name="Barbian K."/>
            <person name="Babar A."/>
            <person name="Rosenke K."/>
        </authorList>
    </citation>
    <scope>NUCLEOTIDE SEQUENCE [LARGE SCALE GENOMIC DNA]</scope>
    <source>
        <strain evidence="2">S5(T) (JCM 30642 \VKM B-2941)</strain>
    </source>
</reference>
<protein>
    <submittedName>
        <fullName evidence="1">VapB antitoxin</fullName>
    </submittedName>
</protein>
<proteinExistence type="predicted"/>